<gene>
    <name evidence="19" type="primary">LOC109469004</name>
</gene>
<dbReference type="GO" id="GO:0008531">
    <property type="term" value="F:riboflavin kinase activity"/>
    <property type="evidence" value="ECO:0007669"/>
    <property type="project" value="UniProtKB-EC"/>
</dbReference>
<comment type="pathway">
    <text evidence="2">Cofactor biosynthesis; FMN biosynthesis; FMN from riboflavin (ATP route): step 1/1.</text>
</comment>
<dbReference type="OrthoDB" id="276388at2759"/>
<keyword evidence="7" id="KW-0808">Transferase</keyword>
<dbReference type="SMART" id="SM00904">
    <property type="entry name" value="Flavokinase"/>
    <property type="match status" value="1"/>
</dbReference>
<evidence type="ECO:0000313" key="18">
    <source>
        <dbReference type="Proteomes" id="UP000515135"/>
    </source>
</evidence>
<dbReference type="EC" id="2.7.1.26" evidence="3"/>
<dbReference type="InterPro" id="IPR023468">
    <property type="entry name" value="Riboflavin_kinase"/>
</dbReference>
<evidence type="ECO:0000256" key="13">
    <source>
        <dbReference type="ARBA" id="ARBA00029789"/>
    </source>
</evidence>
<dbReference type="KEGG" id="bbel:109469004"/>
<keyword evidence="6" id="KW-0288">FMN</keyword>
<keyword evidence="8" id="KW-0479">Metal-binding</keyword>
<dbReference type="GeneID" id="109469004"/>
<protein>
    <recommendedName>
        <fullName evidence="4">Riboflavin kinase</fullName>
        <ecNumber evidence="3">2.7.1.26</ecNumber>
    </recommendedName>
    <alternativeName>
        <fullName evidence="16">ATP:riboflavin 5'-phosphotransferase</fullName>
    </alternativeName>
    <alternativeName>
        <fullName evidence="13">Flavokinase</fullName>
    </alternativeName>
</protein>
<dbReference type="Proteomes" id="UP000515135">
    <property type="component" value="Unplaced"/>
</dbReference>
<evidence type="ECO:0000256" key="7">
    <source>
        <dbReference type="ARBA" id="ARBA00022679"/>
    </source>
</evidence>
<dbReference type="GO" id="GO:0046872">
    <property type="term" value="F:metal ion binding"/>
    <property type="evidence" value="ECO:0007669"/>
    <property type="project" value="UniProtKB-KW"/>
</dbReference>
<evidence type="ECO:0000256" key="14">
    <source>
        <dbReference type="ARBA" id="ARBA00050912"/>
    </source>
</evidence>
<dbReference type="PANTHER" id="PTHR22749">
    <property type="entry name" value="RIBOFLAVIN KINASE/FMN ADENYLYLTRANSFERASE"/>
    <property type="match status" value="1"/>
</dbReference>
<dbReference type="AlphaFoldDB" id="A0A6P4Z072"/>
<comment type="cofactor">
    <cofactor evidence="1">
        <name>Zn(2+)</name>
        <dbReference type="ChEBI" id="CHEBI:29105"/>
    </cofactor>
</comment>
<sequence>MNFSRVLPYFCRGKVVHGFGRGSKELGIPTANLAKEVVDHIPQDIPTGIYYGWASVDGGEVHKMVMSLGWNPFYKDKTKSMEPHLLHHFKEDFYGATLSVCIVGYIRPEMSFNSVDELIAAIHSDMEVAKQELDKPENRMYKDDNFFHEKTSSSL</sequence>
<dbReference type="SUPFAM" id="SSF82114">
    <property type="entry name" value="Riboflavin kinase-like"/>
    <property type="match status" value="1"/>
</dbReference>
<accession>A0A6P4Z072</accession>
<evidence type="ECO:0000313" key="19">
    <source>
        <dbReference type="RefSeq" id="XP_019622951.1"/>
    </source>
</evidence>
<dbReference type="GO" id="GO:0005739">
    <property type="term" value="C:mitochondrion"/>
    <property type="evidence" value="ECO:0007669"/>
    <property type="project" value="TreeGrafter"/>
</dbReference>
<feature type="domain" description="Riboflavin kinase" evidence="17">
    <location>
        <begin position="6"/>
        <end position="134"/>
    </location>
</feature>
<evidence type="ECO:0000256" key="6">
    <source>
        <dbReference type="ARBA" id="ARBA00022643"/>
    </source>
</evidence>
<keyword evidence="10" id="KW-0418">Kinase</keyword>
<reference evidence="19" key="1">
    <citation type="submission" date="2025-08" db="UniProtKB">
        <authorList>
            <consortium name="RefSeq"/>
        </authorList>
    </citation>
    <scope>IDENTIFICATION</scope>
    <source>
        <tissue evidence="19">Gonad</tissue>
    </source>
</reference>
<dbReference type="InterPro" id="IPR023465">
    <property type="entry name" value="Riboflavin_kinase_dom_sf"/>
</dbReference>
<evidence type="ECO:0000256" key="11">
    <source>
        <dbReference type="ARBA" id="ARBA00022833"/>
    </source>
</evidence>
<evidence type="ECO:0000256" key="10">
    <source>
        <dbReference type="ARBA" id="ARBA00022777"/>
    </source>
</evidence>
<dbReference type="Pfam" id="PF01687">
    <property type="entry name" value="Flavokinase"/>
    <property type="match status" value="1"/>
</dbReference>
<evidence type="ECO:0000256" key="2">
    <source>
        <dbReference type="ARBA" id="ARBA00005201"/>
    </source>
</evidence>
<evidence type="ECO:0000256" key="15">
    <source>
        <dbReference type="ARBA" id="ARBA00054097"/>
    </source>
</evidence>
<evidence type="ECO:0000256" key="8">
    <source>
        <dbReference type="ARBA" id="ARBA00022723"/>
    </source>
</evidence>
<dbReference type="GO" id="GO:0009231">
    <property type="term" value="P:riboflavin biosynthetic process"/>
    <property type="evidence" value="ECO:0007669"/>
    <property type="project" value="InterPro"/>
</dbReference>
<dbReference type="Gene3D" id="2.40.30.30">
    <property type="entry name" value="Riboflavin kinase-like"/>
    <property type="match status" value="1"/>
</dbReference>
<dbReference type="InterPro" id="IPR015865">
    <property type="entry name" value="Riboflavin_kinase_bac/euk"/>
</dbReference>
<evidence type="ECO:0000256" key="16">
    <source>
        <dbReference type="ARBA" id="ARBA00077632"/>
    </source>
</evidence>
<keyword evidence="9" id="KW-0547">Nucleotide-binding</keyword>
<organism evidence="18 19">
    <name type="scientific">Branchiostoma belcheri</name>
    <name type="common">Amphioxus</name>
    <dbReference type="NCBI Taxonomy" id="7741"/>
    <lineage>
        <taxon>Eukaryota</taxon>
        <taxon>Metazoa</taxon>
        <taxon>Chordata</taxon>
        <taxon>Cephalochordata</taxon>
        <taxon>Leptocardii</taxon>
        <taxon>Amphioxiformes</taxon>
        <taxon>Branchiostomatidae</taxon>
        <taxon>Branchiostoma</taxon>
    </lineage>
</organism>
<dbReference type="FunFam" id="2.40.30.30:FF:000002">
    <property type="entry name" value="Riboflavin kinase, putative"/>
    <property type="match status" value="1"/>
</dbReference>
<evidence type="ECO:0000256" key="5">
    <source>
        <dbReference type="ARBA" id="ARBA00022630"/>
    </source>
</evidence>
<keyword evidence="11" id="KW-0862">Zinc</keyword>
<name>A0A6P4Z072_BRABE</name>
<evidence type="ECO:0000259" key="17">
    <source>
        <dbReference type="SMART" id="SM00904"/>
    </source>
</evidence>
<dbReference type="GO" id="GO:0009398">
    <property type="term" value="P:FMN biosynthetic process"/>
    <property type="evidence" value="ECO:0007669"/>
    <property type="project" value="UniProtKB-UniPathway"/>
</dbReference>
<dbReference type="UniPathway" id="UPA00276">
    <property type="reaction ID" value="UER00406"/>
</dbReference>
<dbReference type="GO" id="GO:0005524">
    <property type="term" value="F:ATP binding"/>
    <property type="evidence" value="ECO:0007669"/>
    <property type="project" value="UniProtKB-KW"/>
</dbReference>
<keyword evidence="12" id="KW-0067">ATP-binding</keyword>
<dbReference type="RefSeq" id="XP_019622951.1">
    <property type="nucleotide sequence ID" value="XM_019767392.1"/>
</dbReference>
<comment type="catalytic activity">
    <reaction evidence="14">
        <text>riboflavin + ATP = FMN + ADP + H(+)</text>
        <dbReference type="Rhea" id="RHEA:14357"/>
        <dbReference type="ChEBI" id="CHEBI:15378"/>
        <dbReference type="ChEBI" id="CHEBI:30616"/>
        <dbReference type="ChEBI" id="CHEBI:57986"/>
        <dbReference type="ChEBI" id="CHEBI:58210"/>
        <dbReference type="ChEBI" id="CHEBI:456216"/>
        <dbReference type="EC" id="2.7.1.26"/>
    </reaction>
    <physiologicalReaction direction="left-to-right" evidence="14">
        <dbReference type="Rhea" id="RHEA:14358"/>
    </physiologicalReaction>
</comment>
<evidence type="ECO:0000256" key="4">
    <source>
        <dbReference type="ARBA" id="ARBA00017394"/>
    </source>
</evidence>
<proteinExistence type="predicted"/>
<comment type="function">
    <text evidence="15">Catalyzes the phosphorylation of riboflavin (vitamin B2) to form flavin-mononucleotide (FMN), hence rate-limiting enzyme in the synthesis of FAD. Essential for TNF-induced reactive oxygen species (ROS) production. Through its interaction with both TNFRSF1A and CYBA, physically and functionally couples TNFRSF1A to NADPH oxidase. TNF-activation of RFK may enhance the incorporation of FAD in NADPH oxidase, a critical step for the assembly and activation of NADPH oxidase.</text>
</comment>
<evidence type="ECO:0000256" key="9">
    <source>
        <dbReference type="ARBA" id="ARBA00022741"/>
    </source>
</evidence>
<keyword evidence="18" id="KW-1185">Reference proteome</keyword>
<dbReference type="PANTHER" id="PTHR22749:SF6">
    <property type="entry name" value="RIBOFLAVIN KINASE"/>
    <property type="match status" value="1"/>
</dbReference>
<keyword evidence="5" id="KW-0285">Flavoprotein</keyword>
<evidence type="ECO:0000256" key="3">
    <source>
        <dbReference type="ARBA" id="ARBA00012105"/>
    </source>
</evidence>
<evidence type="ECO:0000256" key="12">
    <source>
        <dbReference type="ARBA" id="ARBA00022840"/>
    </source>
</evidence>
<evidence type="ECO:0000256" key="1">
    <source>
        <dbReference type="ARBA" id="ARBA00001947"/>
    </source>
</evidence>